<evidence type="ECO:0000256" key="1">
    <source>
        <dbReference type="SAM" id="Phobius"/>
    </source>
</evidence>
<feature type="transmembrane region" description="Helical" evidence="1">
    <location>
        <begin position="16"/>
        <end position="43"/>
    </location>
</feature>
<evidence type="ECO:0000313" key="2">
    <source>
        <dbReference type="EMBL" id="CDW45057.1"/>
    </source>
</evidence>
<dbReference type="AlphaFoldDB" id="A0A0K2V4J2"/>
<reference evidence="2" key="1">
    <citation type="submission" date="2014-05" db="EMBL/GenBank/DDBJ databases">
        <authorList>
            <person name="Chronopoulou M."/>
        </authorList>
    </citation>
    <scope>NUCLEOTIDE SEQUENCE</scope>
    <source>
        <tissue evidence="2">Whole organism</tissue>
    </source>
</reference>
<dbReference type="EMBL" id="HACA01027696">
    <property type="protein sequence ID" value="CDW45057.1"/>
    <property type="molecule type" value="Transcribed_RNA"/>
</dbReference>
<accession>A0A0K2V4J2</accession>
<name>A0A0K2V4J2_LEPSM</name>
<keyword evidence="1" id="KW-0472">Membrane</keyword>
<keyword evidence="1" id="KW-0812">Transmembrane</keyword>
<sequence length="47" mass="5844">MCRHKRKRLKACAKKYICLLLFLQYFLFKGMIVTRINILLYIFKYLQ</sequence>
<organism evidence="2">
    <name type="scientific">Lepeophtheirus salmonis</name>
    <name type="common">Salmon louse</name>
    <name type="synonym">Caligus salmonis</name>
    <dbReference type="NCBI Taxonomy" id="72036"/>
    <lineage>
        <taxon>Eukaryota</taxon>
        <taxon>Metazoa</taxon>
        <taxon>Ecdysozoa</taxon>
        <taxon>Arthropoda</taxon>
        <taxon>Crustacea</taxon>
        <taxon>Multicrustacea</taxon>
        <taxon>Hexanauplia</taxon>
        <taxon>Copepoda</taxon>
        <taxon>Siphonostomatoida</taxon>
        <taxon>Caligidae</taxon>
        <taxon>Lepeophtheirus</taxon>
    </lineage>
</organism>
<keyword evidence="1" id="KW-1133">Transmembrane helix</keyword>
<protein>
    <submittedName>
        <fullName evidence="2">Uncharacterized protein</fullName>
    </submittedName>
</protein>
<proteinExistence type="predicted"/>